<dbReference type="Proteomes" id="UP001472677">
    <property type="component" value="Unassembled WGS sequence"/>
</dbReference>
<evidence type="ECO:0000313" key="1">
    <source>
        <dbReference type="EMBL" id="KAK8557648.1"/>
    </source>
</evidence>
<gene>
    <name evidence="1" type="ORF">V6N12_009877</name>
</gene>
<sequence>MLIQSHSTLYFLSRPASVGISAGNMPDSAQICHGGKSPARGVGGKSSAWAGKSGLAGNMHDSAQLFHGRFTNSAPADAIVAALAGSECHQPGTALVQLPIWH</sequence>
<reference evidence="1 2" key="1">
    <citation type="journal article" date="2024" name="G3 (Bethesda)">
        <title>Genome assembly of Hibiscus sabdariffa L. provides insights into metabolisms of medicinal natural products.</title>
        <authorList>
            <person name="Kim T."/>
        </authorList>
    </citation>
    <scope>NUCLEOTIDE SEQUENCE [LARGE SCALE GENOMIC DNA]</scope>
    <source>
        <strain evidence="1">TK-2024</strain>
        <tissue evidence="1">Old leaves</tissue>
    </source>
</reference>
<name>A0ABR2EC01_9ROSI</name>
<proteinExistence type="predicted"/>
<organism evidence="1 2">
    <name type="scientific">Hibiscus sabdariffa</name>
    <name type="common">roselle</name>
    <dbReference type="NCBI Taxonomy" id="183260"/>
    <lineage>
        <taxon>Eukaryota</taxon>
        <taxon>Viridiplantae</taxon>
        <taxon>Streptophyta</taxon>
        <taxon>Embryophyta</taxon>
        <taxon>Tracheophyta</taxon>
        <taxon>Spermatophyta</taxon>
        <taxon>Magnoliopsida</taxon>
        <taxon>eudicotyledons</taxon>
        <taxon>Gunneridae</taxon>
        <taxon>Pentapetalae</taxon>
        <taxon>rosids</taxon>
        <taxon>malvids</taxon>
        <taxon>Malvales</taxon>
        <taxon>Malvaceae</taxon>
        <taxon>Malvoideae</taxon>
        <taxon>Hibiscus</taxon>
    </lineage>
</organism>
<comment type="caution">
    <text evidence="1">The sequence shown here is derived from an EMBL/GenBank/DDBJ whole genome shotgun (WGS) entry which is preliminary data.</text>
</comment>
<accession>A0ABR2EC01</accession>
<dbReference type="EMBL" id="JBBPBM010000016">
    <property type="protein sequence ID" value="KAK8557648.1"/>
    <property type="molecule type" value="Genomic_DNA"/>
</dbReference>
<evidence type="ECO:0000313" key="2">
    <source>
        <dbReference type="Proteomes" id="UP001472677"/>
    </source>
</evidence>
<keyword evidence="2" id="KW-1185">Reference proteome</keyword>
<protein>
    <submittedName>
        <fullName evidence="1">Uncharacterized protein</fullName>
    </submittedName>
</protein>